<comment type="caution">
    <text evidence="4">The sequence shown here is derived from an EMBL/GenBank/DDBJ whole genome shotgun (WGS) entry which is preliminary data.</text>
</comment>
<dbReference type="RefSeq" id="WP_344898644.1">
    <property type="nucleotide sequence ID" value="NZ_BAABAS010000010.1"/>
</dbReference>
<organism evidence="4 5">
    <name type="scientific">Actinomadura meridiana</name>
    <dbReference type="NCBI Taxonomy" id="559626"/>
    <lineage>
        <taxon>Bacteria</taxon>
        <taxon>Bacillati</taxon>
        <taxon>Actinomycetota</taxon>
        <taxon>Actinomycetes</taxon>
        <taxon>Streptosporangiales</taxon>
        <taxon>Thermomonosporaceae</taxon>
        <taxon>Actinomadura</taxon>
    </lineage>
</organism>
<accession>A0ABP8C678</accession>
<proteinExistence type="predicted"/>
<dbReference type="PANTHER" id="PTHR43861">
    <property type="entry name" value="TRANS-ACONITATE 2-METHYLTRANSFERASE-RELATED"/>
    <property type="match status" value="1"/>
</dbReference>
<dbReference type="SUPFAM" id="SSF53335">
    <property type="entry name" value="S-adenosyl-L-methionine-dependent methyltransferases"/>
    <property type="match status" value="1"/>
</dbReference>
<protein>
    <recommendedName>
        <fullName evidence="3">Methyltransferase domain-containing protein</fullName>
    </recommendedName>
</protein>
<gene>
    <name evidence="4" type="ORF">GCM10022254_39290</name>
</gene>
<dbReference type="InterPro" id="IPR049690">
    <property type="entry name" value="Daptide_MTase"/>
</dbReference>
<dbReference type="Gene3D" id="3.40.50.150">
    <property type="entry name" value="Vaccinia Virus protein VP39"/>
    <property type="match status" value="1"/>
</dbReference>
<dbReference type="InterPro" id="IPR041698">
    <property type="entry name" value="Methyltransf_25"/>
</dbReference>
<evidence type="ECO:0000259" key="3">
    <source>
        <dbReference type="Pfam" id="PF13649"/>
    </source>
</evidence>
<keyword evidence="2" id="KW-0808">Transferase</keyword>
<dbReference type="NCBIfam" id="NF041820">
    <property type="entry name" value="daptide_MTase"/>
    <property type="match status" value="1"/>
</dbReference>
<dbReference type="CDD" id="cd02440">
    <property type="entry name" value="AdoMet_MTases"/>
    <property type="match status" value="1"/>
</dbReference>
<keyword evidence="1" id="KW-0489">Methyltransferase</keyword>
<dbReference type="EMBL" id="BAABAS010000010">
    <property type="protein sequence ID" value="GAA4234445.1"/>
    <property type="molecule type" value="Genomic_DNA"/>
</dbReference>
<dbReference type="PANTHER" id="PTHR43861:SF1">
    <property type="entry name" value="TRANS-ACONITATE 2-METHYLTRANSFERASE"/>
    <property type="match status" value="1"/>
</dbReference>
<dbReference type="Proteomes" id="UP001501710">
    <property type="component" value="Unassembled WGS sequence"/>
</dbReference>
<dbReference type="InterPro" id="IPR029063">
    <property type="entry name" value="SAM-dependent_MTases_sf"/>
</dbReference>
<feature type="domain" description="Methyltransferase" evidence="3">
    <location>
        <begin position="63"/>
        <end position="163"/>
    </location>
</feature>
<dbReference type="Pfam" id="PF13649">
    <property type="entry name" value="Methyltransf_25"/>
    <property type="match status" value="1"/>
</dbReference>
<keyword evidence="5" id="KW-1185">Reference proteome</keyword>
<reference evidence="5" key="1">
    <citation type="journal article" date="2019" name="Int. J. Syst. Evol. Microbiol.">
        <title>The Global Catalogue of Microorganisms (GCM) 10K type strain sequencing project: providing services to taxonomists for standard genome sequencing and annotation.</title>
        <authorList>
            <consortium name="The Broad Institute Genomics Platform"/>
            <consortium name="The Broad Institute Genome Sequencing Center for Infectious Disease"/>
            <person name="Wu L."/>
            <person name="Ma J."/>
        </authorList>
    </citation>
    <scope>NUCLEOTIDE SEQUENCE [LARGE SCALE GENOMIC DNA]</scope>
    <source>
        <strain evidence="5">JCM 17440</strain>
    </source>
</reference>
<evidence type="ECO:0000256" key="1">
    <source>
        <dbReference type="ARBA" id="ARBA00022603"/>
    </source>
</evidence>
<name>A0ABP8C678_9ACTN</name>
<evidence type="ECO:0000313" key="5">
    <source>
        <dbReference type="Proteomes" id="UP001501710"/>
    </source>
</evidence>
<evidence type="ECO:0000256" key="2">
    <source>
        <dbReference type="ARBA" id="ARBA00022679"/>
    </source>
</evidence>
<sequence>MSENSLRVLGTASHVARLLGDDGVVHSLYGPEGSPVYHFLTRYDEADAEAMLGVAQGRKGTLLELACGSGRLTFPFLENGFDAVGLDMSPHMLALFDERLAEEKEDGNDYSGRVSTVQGDMTSFRLDRTFDFITLGANAVSYLDEKQRASLFASVREHLAEDGRFLMTLIEFPGIEERDQPFETQAVVATGADADIPMLLTLLDFVDPDESLRSSNFLAQRVEDGRITDAKIFTALSHILPAARLRAEIEAAGLRVLAQHEVVSEFQIQASFAINPEIYLLEVTV</sequence>
<evidence type="ECO:0000313" key="4">
    <source>
        <dbReference type="EMBL" id="GAA4234445.1"/>
    </source>
</evidence>